<feature type="region of interest" description="Disordered" evidence="1">
    <location>
        <begin position="1"/>
        <end position="23"/>
    </location>
</feature>
<gene>
    <name evidence="2" type="ORF">K6T79_18620</name>
</gene>
<reference evidence="2 3" key="1">
    <citation type="submission" date="2023-12" db="EMBL/GenBank/DDBJ databases">
        <title>Description of new species of Mycobacterium terrae complex isolated from sewage at the Sao Paulo Zoological Park Foundation in Brazil.</title>
        <authorList>
            <person name="Romagnoli C.L."/>
            <person name="Conceicao E.C."/>
            <person name="Machado E."/>
            <person name="Barreto L.B.P.F."/>
            <person name="Sharma A."/>
            <person name="Silva N.M."/>
            <person name="Marques L.E."/>
            <person name="Juliana M.A."/>
            <person name="Lourenco M.C.S."/>
            <person name="Digiampietri L.A."/>
            <person name="Suffys P.N."/>
            <person name="Viana-Niero C."/>
        </authorList>
    </citation>
    <scope>NUCLEOTIDE SEQUENCE [LARGE SCALE GENOMIC DNA]</scope>
    <source>
        <strain evidence="2 3">MYC098</strain>
    </source>
</reference>
<dbReference type="EMBL" id="JAYJJR010000013">
    <property type="protein sequence ID" value="MEB3023060.1"/>
    <property type="molecule type" value="Genomic_DNA"/>
</dbReference>
<sequence>MIDQRRDTGEFAPNTIGALNGLNHPRRGIPERIDELVQALRDSIDPPGEFAGNPEDAVLDAIDALVDEQLAQERSGYDHNVGQQRCPLCGGDWHGDVVEANDIRAGEWPRTVGCPGARATAKQRAAWLARGG</sequence>
<protein>
    <submittedName>
        <fullName evidence="2">Uncharacterized protein</fullName>
    </submittedName>
</protein>
<name>A0ABU5XL91_9MYCO</name>
<evidence type="ECO:0000313" key="3">
    <source>
        <dbReference type="Proteomes" id="UP001299596"/>
    </source>
</evidence>
<organism evidence="2 3">
    <name type="scientific">[Mycobacterium] crassicus</name>
    <dbReference type="NCBI Taxonomy" id="2872309"/>
    <lineage>
        <taxon>Bacteria</taxon>
        <taxon>Bacillati</taxon>
        <taxon>Actinomycetota</taxon>
        <taxon>Actinomycetes</taxon>
        <taxon>Mycobacteriales</taxon>
        <taxon>Mycobacteriaceae</taxon>
        <taxon>Mycolicibacter</taxon>
    </lineage>
</organism>
<evidence type="ECO:0000313" key="2">
    <source>
        <dbReference type="EMBL" id="MEB3023060.1"/>
    </source>
</evidence>
<evidence type="ECO:0000256" key="1">
    <source>
        <dbReference type="SAM" id="MobiDB-lite"/>
    </source>
</evidence>
<proteinExistence type="predicted"/>
<comment type="caution">
    <text evidence="2">The sequence shown here is derived from an EMBL/GenBank/DDBJ whole genome shotgun (WGS) entry which is preliminary data.</text>
</comment>
<dbReference type="Proteomes" id="UP001299596">
    <property type="component" value="Unassembled WGS sequence"/>
</dbReference>
<accession>A0ABU5XL91</accession>
<keyword evidence="3" id="KW-1185">Reference proteome</keyword>
<dbReference type="RefSeq" id="WP_329780323.1">
    <property type="nucleotide sequence ID" value="NZ_JAYJJR010000013.1"/>
</dbReference>